<dbReference type="InterPro" id="IPR017850">
    <property type="entry name" value="Alkaline_phosphatase_core_sf"/>
</dbReference>
<evidence type="ECO:0000256" key="2">
    <source>
        <dbReference type="ARBA" id="ARBA00022723"/>
    </source>
</evidence>
<sequence length="457" mass="50218">MTATGVKENVLLVHWHDLGRQLGAYGHADVASPRLDRLAAEGILFTRAHATAPLCSPSRGSLFTGRYPQTNGLVGLAHHGWEYRSGVRTLPQILSESGWYSALFGMQHETSYPKRLGFDEFDVSNSYCEYVVAKASEWLRHSAENRGGRPFLLTAGFFETHRPYPRDRYEPADSAAVDVPGWLPDTAEVRGDLAGFYGAIATADAAVGRLLDVLADTGLDADTWVVFFTDHGPAFPRAKSTLYDAGTGIAVIVRPPTDRAMAPRVYDELFSGVDLVPTLLGLLGVRVPGDVDGVSHADALLAPENQSEPAREHVYTTKTYHDSFDPIRAIRTKDYSYIENYVPRPLLDLPWDIQESPSGQAVAPLVAGPRAERELYDLRSDPAETVNLLAGDDPDADAIAADLAVRLHDWRQRTGDVIPSEFAGSRIAQRYTETYLRVHHRKPTSRSAIAADRGVEE</sequence>
<dbReference type="STRING" id="153971.AWC19_13975"/>
<evidence type="ECO:0000313" key="5">
    <source>
        <dbReference type="EMBL" id="ORW21413.1"/>
    </source>
</evidence>
<feature type="domain" description="Sulfatase N-terminal" evidence="4">
    <location>
        <begin position="9"/>
        <end position="285"/>
    </location>
</feature>
<dbReference type="PANTHER" id="PTHR45953">
    <property type="entry name" value="IDURONATE 2-SULFATASE"/>
    <property type="match status" value="1"/>
</dbReference>
<keyword evidence="2" id="KW-0479">Metal-binding</keyword>
<evidence type="ECO:0000259" key="4">
    <source>
        <dbReference type="Pfam" id="PF00884"/>
    </source>
</evidence>
<dbReference type="OrthoDB" id="9777306at2"/>
<dbReference type="Gene3D" id="3.40.720.10">
    <property type="entry name" value="Alkaline Phosphatase, subunit A"/>
    <property type="match status" value="1"/>
</dbReference>
<dbReference type="GO" id="GO:0008484">
    <property type="term" value="F:sulfuric ester hydrolase activity"/>
    <property type="evidence" value="ECO:0007669"/>
    <property type="project" value="TreeGrafter"/>
</dbReference>
<name>A0A1X1ZDE6_9MYCO</name>
<dbReference type="PROSITE" id="PS00523">
    <property type="entry name" value="SULFATASE_1"/>
    <property type="match status" value="1"/>
</dbReference>
<keyword evidence="6" id="KW-1185">Reference proteome</keyword>
<dbReference type="InterPro" id="IPR000917">
    <property type="entry name" value="Sulfatase_N"/>
</dbReference>
<comment type="caution">
    <text evidence="5">The sequence shown here is derived from an EMBL/GenBank/DDBJ whole genome shotgun (WGS) entry which is preliminary data.</text>
</comment>
<dbReference type="RefSeq" id="WP_085079599.1">
    <property type="nucleotide sequence ID" value="NZ_JACKRZ010000059.1"/>
</dbReference>
<dbReference type="PANTHER" id="PTHR45953:SF1">
    <property type="entry name" value="IDURONATE 2-SULFATASE"/>
    <property type="match status" value="1"/>
</dbReference>
<protein>
    <submittedName>
        <fullName evidence="5">Sulfatase</fullName>
    </submittedName>
</protein>
<proteinExistence type="inferred from homology"/>
<dbReference type="EMBL" id="LQPJ01000119">
    <property type="protein sequence ID" value="ORW21413.1"/>
    <property type="molecule type" value="Genomic_DNA"/>
</dbReference>
<comment type="similarity">
    <text evidence="1">Belongs to the sulfatase family.</text>
</comment>
<dbReference type="InterPro" id="IPR024607">
    <property type="entry name" value="Sulfatase_CS"/>
</dbReference>
<gene>
    <name evidence="5" type="ORF">AWC19_13975</name>
</gene>
<reference evidence="5 6" key="1">
    <citation type="submission" date="2016-01" db="EMBL/GenBank/DDBJ databases">
        <title>The new phylogeny of the genus Mycobacterium.</title>
        <authorList>
            <person name="Tarcisio F."/>
            <person name="Conor M."/>
            <person name="Antonella G."/>
            <person name="Elisabetta G."/>
            <person name="Giulia F.S."/>
            <person name="Sara T."/>
            <person name="Anna F."/>
            <person name="Clotilde B."/>
            <person name="Roberto B."/>
            <person name="Veronica D.S."/>
            <person name="Fabio R."/>
            <person name="Monica P."/>
            <person name="Olivier J."/>
            <person name="Enrico T."/>
            <person name="Nicola S."/>
        </authorList>
    </citation>
    <scope>NUCLEOTIDE SEQUENCE [LARGE SCALE GENOMIC DNA]</scope>
    <source>
        <strain evidence="5 6">DSM 44572</strain>
    </source>
</reference>
<accession>A0A1X1ZDE6</accession>
<dbReference type="Proteomes" id="UP000193529">
    <property type="component" value="Unassembled WGS sequence"/>
</dbReference>
<organism evidence="5 6">
    <name type="scientific">Mycobacterium palustre</name>
    <dbReference type="NCBI Taxonomy" id="153971"/>
    <lineage>
        <taxon>Bacteria</taxon>
        <taxon>Bacillati</taxon>
        <taxon>Actinomycetota</taxon>
        <taxon>Actinomycetes</taxon>
        <taxon>Mycobacteriales</taxon>
        <taxon>Mycobacteriaceae</taxon>
        <taxon>Mycobacterium</taxon>
        <taxon>Mycobacterium simiae complex</taxon>
    </lineage>
</organism>
<evidence type="ECO:0000313" key="6">
    <source>
        <dbReference type="Proteomes" id="UP000193529"/>
    </source>
</evidence>
<evidence type="ECO:0000256" key="1">
    <source>
        <dbReference type="ARBA" id="ARBA00008779"/>
    </source>
</evidence>
<dbReference type="AlphaFoldDB" id="A0A1X1ZDE6"/>
<keyword evidence="3" id="KW-0378">Hydrolase</keyword>
<dbReference type="GO" id="GO:0046872">
    <property type="term" value="F:metal ion binding"/>
    <property type="evidence" value="ECO:0007669"/>
    <property type="project" value="UniProtKB-KW"/>
</dbReference>
<evidence type="ECO:0000256" key="3">
    <source>
        <dbReference type="ARBA" id="ARBA00022801"/>
    </source>
</evidence>
<dbReference type="GO" id="GO:0005737">
    <property type="term" value="C:cytoplasm"/>
    <property type="evidence" value="ECO:0007669"/>
    <property type="project" value="TreeGrafter"/>
</dbReference>
<dbReference type="SUPFAM" id="SSF53649">
    <property type="entry name" value="Alkaline phosphatase-like"/>
    <property type="match status" value="1"/>
</dbReference>
<dbReference type="Pfam" id="PF00884">
    <property type="entry name" value="Sulfatase"/>
    <property type="match status" value="1"/>
</dbReference>
<dbReference type="CDD" id="cd16027">
    <property type="entry name" value="SGSH"/>
    <property type="match status" value="1"/>
</dbReference>